<dbReference type="AlphaFoldDB" id="A0A1W2A351"/>
<protein>
    <submittedName>
        <fullName evidence="2">Uncharacterized protein</fullName>
    </submittedName>
</protein>
<accession>A0A1W2A351</accession>
<keyword evidence="1" id="KW-0812">Transmembrane</keyword>
<organism evidence="2 3">
    <name type="scientific">Polynucleobacter kasalickyi</name>
    <dbReference type="NCBI Taxonomy" id="1938817"/>
    <lineage>
        <taxon>Bacteria</taxon>
        <taxon>Pseudomonadati</taxon>
        <taxon>Pseudomonadota</taxon>
        <taxon>Betaproteobacteria</taxon>
        <taxon>Burkholderiales</taxon>
        <taxon>Burkholderiaceae</taxon>
        <taxon>Polynucleobacter</taxon>
    </lineage>
</organism>
<evidence type="ECO:0000313" key="2">
    <source>
        <dbReference type="EMBL" id="SMC55080.1"/>
    </source>
</evidence>
<dbReference type="Proteomes" id="UP000192708">
    <property type="component" value="Unassembled WGS sequence"/>
</dbReference>
<reference evidence="2 3" key="1">
    <citation type="submission" date="2017-04" db="EMBL/GenBank/DDBJ databases">
        <authorList>
            <person name="Afonso C.L."/>
            <person name="Miller P.J."/>
            <person name="Scott M.A."/>
            <person name="Spackman E."/>
            <person name="Goraichik I."/>
            <person name="Dimitrov K.M."/>
            <person name="Suarez D.L."/>
            <person name="Swayne D.E."/>
        </authorList>
    </citation>
    <scope>NUCLEOTIDE SEQUENCE [LARGE SCALE GENOMIC DNA]</scope>
    <source>
        <strain evidence="2 3">VK13</strain>
    </source>
</reference>
<gene>
    <name evidence="2" type="ORF">SAMN06296008_10765</name>
</gene>
<name>A0A1W2A351_9BURK</name>
<evidence type="ECO:0000256" key="1">
    <source>
        <dbReference type="SAM" id="Phobius"/>
    </source>
</evidence>
<feature type="transmembrane region" description="Helical" evidence="1">
    <location>
        <begin position="6"/>
        <end position="24"/>
    </location>
</feature>
<keyword evidence="1" id="KW-0472">Membrane</keyword>
<sequence>MGERYLGGYIYLKFCVIFLQILFFNQIFNINLGSCLIKFLKLKEITDAVKY</sequence>
<dbReference type="EMBL" id="FWXJ01000007">
    <property type="protein sequence ID" value="SMC55080.1"/>
    <property type="molecule type" value="Genomic_DNA"/>
</dbReference>
<keyword evidence="3" id="KW-1185">Reference proteome</keyword>
<proteinExistence type="predicted"/>
<keyword evidence="1" id="KW-1133">Transmembrane helix</keyword>
<evidence type="ECO:0000313" key="3">
    <source>
        <dbReference type="Proteomes" id="UP000192708"/>
    </source>
</evidence>